<dbReference type="Gene3D" id="3.40.50.720">
    <property type="entry name" value="NAD(P)-binding Rossmann-like Domain"/>
    <property type="match status" value="1"/>
</dbReference>
<dbReference type="InterPro" id="IPR055222">
    <property type="entry name" value="PRISE-like_Rossmann-fold"/>
</dbReference>
<gene>
    <name evidence="2" type="ORF">SSX86_015338</name>
</gene>
<accession>A0AAP0CZM9</accession>
<keyword evidence="3" id="KW-1185">Reference proteome</keyword>
<evidence type="ECO:0000313" key="3">
    <source>
        <dbReference type="Proteomes" id="UP001408789"/>
    </source>
</evidence>
<dbReference type="GO" id="GO:0016627">
    <property type="term" value="F:oxidoreductase activity, acting on the CH-CH group of donors"/>
    <property type="evidence" value="ECO:0007669"/>
    <property type="project" value="UniProtKB-ARBA"/>
</dbReference>
<dbReference type="PANTHER" id="PTHR32487:SF12">
    <property type="entry name" value="3-OXO-DELTA(4,5)-STEROID 5-BETA-REDUCTASE"/>
    <property type="match status" value="1"/>
</dbReference>
<organism evidence="2 3">
    <name type="scientific">Deinandra increscens subsp. villosa</name>
    <dbReference type="NCBI Taxonomy" id="3103831"/>
    <lineage>
        <taxon>Eukaryota</taxon>
        <taxon>Viridiplantae</taxon>
        <taxon>Streptophyta</taxon>
        <taxon>Embryophyta</taxon>
        <taxon>Tracheophyta</taxon>
        <taxon>Spermatophyta</taxon>
        <taxon>Magnoliopsida</taxon>
        <taxon>eudicotyledons</taxon>
        <taxon>Gunneridae</taxon>
        <taxon>Pentapetalae</taxon>
        <taxon>asterids</taxon>
        <taxon>campanulids</taxon>
        <taxon>Asterales</taxon>
        <taxon>Asteraceae</taxon>
        <taxon>Asteroideae</taxon>
        <taxon>Heliantheae alliance</taxon>
        <taxon>Madieae</taxon>
        <taxon>Madiinae</taxon>
        <taxon>Deinandra</taxon>
    </lineage>
</organism>
<dbReference type="CDD" id="cd08948">
    <property type="entry name" value="5beta-POR_like_SDR_a"/>
    <property type="match status" value="1"/>
</dbReference>
<comment type="caution">
    <text evidence="2">The sequence shown here is derived from an EMBL/GenBank/DDBJ whole genome shotgun (WGS) entry which is preliminary data.</text>
</comment>
<protein>
    <recommendedName>
        <fullName evidence="1">PRISE-like Rossmann-fold domain-containing protein</fullName>
    </recommendedName>
</protein>
<dbReference type="AlphaFoldDB" id="A0AAP0CZM9"/>
<sequence>MAIEKLQKRVKKTPKDVAIIFGVTGLVGKQLLEKLLSRSKWKVYGVARRRPDHTIPTNIIEKPKPIFTNPNYHFISCNLLDPFETRVKLSHLHDVTHVFWVTWASEFPLDSIECYQQNKAMMSNALDSILPRVKSLKHFSLQTGTKHYVSLQHSTSLDHLVKKVCYYDENCPRIETQVGYNFYYGLEDLVKERLAGSVPWSVHRPGLIIGSSRTTVYNFMGSLCVYGTICKYLNLPFIFGGRKECWEEQFVDVSDARLVAQQQIWAATSVSVQSNNGQAFNSINGDGSTWKDVWGGIGEKFGAVVPFDMLSEEFTFAGSMSDKGGVWKEIVKKECLVETEMEDLANWYFLDALFRCPVKMLGTREKADRLGFTKRYLALDSISHWVDVLRKERIIP</sequence>
<feature type="domain" description="PRISE-like Rossmann-fold" evidence="1">
    <location>
        <begin position="86"/>
        <end position="302"/>
    </location>
</feature>
<evidence type="ECO:0000259" key="1">
    <source>
        <dbReference type="Pfam" id="PF22917"/>
    </source>
</evidence>
<dbReference type="Pfam" id="PF22917">
    <property type="entry name" value="PRISE"/>
    <property type="match status" value="1"/>
</dbReference>
<evidence type="ECO:0000313" key="2">
    <source>
        <dbReference type="EMBL" id="KAK9065936.1"/>
    </source>
</evidence>
<dbReference type="GO" id="GO:0006629">
    <property type="term" value="P:lipid metabolic process"/>
    <property type="evidence" value="ECO:0007669"/>
    <property type="project" value="UniProtKB-ARBA"/>
</dbReference>
<dbReference type="PANTHER" id="PTHR32487">
    <property type="entry name" value="3-OXO-DELTA(4,5)-STEROID 5-BETA-REDUCTASE"/>
    <property type="match status" value="1"/>
</dbReference>
<dbReference type="EMBL" id="JBCNJP010000016">
    <property type="protein sequence ID" value="KAK9065936.1"/>
    <property type="molecule type" value="Genomic_DNA"/>
</dbReference>
<dbReference type="SUPFAM" id="SSF51735">
    <property type="entry name" value="NAD(P)-binding Rossmann-fold domains"/>
    <property type="match status" value="1"/>
</dbReference>
<dbReference type="Proteomes" id="UP001408789">
    <property type="component" value="Unassembled WGS sequence"/>
</dbReference>
<dbReference type="InterPro" id="IPR036291">
    <property type="entry name" value="NAD(P)-bd_dom_sf"/>
</dbReference>
<reference evidence="2 3" key="1">
    <citation type="submission" date="2024-04" db="EMBL/GenBank/DDBJ databases">
        <title>The reference genome of an endangered Asteraceae, Deinandra increscens subsp. villosa, native to the Central Coast of California.</title>
        <authorList>
            <person name="Guilliams M."/>
            <person name="Hasenstab-Lehman K."/>
            <person name="Meyer R."/>
            <person name="Mcevoy S."/>
        </authorList>
    </citation>
    <scope>NUCLEOTIDE SEQUENCE [LARGE SCALE GENOMIC DNA]</scope>
    <source>
        <tissue evidence="2">Leaf</tissue>
    </source>
</reference>
<name>A0AAP0CZM9_9ASTR</name>
<proteinExistence type="predicted"/>